<dbReference type="Gene3D" id="3.40.630.30">
    <property type="match status" value="1"/>
</dbReference>
<dbReference type="SUPFAM" id="SSF55729">
    <property type="entry name" value="Acyl-CoA N-acyltransferases (Nat)"/>
    <property type="match status" value="1"/>
</dbReference>
<dbReference type="OrthoDB" id="9773249at2"/>
<reference evidence="2 3" key="1">
    <citation type="submission" date="2018-01" db="EMBL/GenBank/DDBJ databases">
        <title>The whole genome sequencing and assembly of Halobacillus litoralis ERB031 strain.</title>
        <authorList>
            <person name="Lee S.-J."/>
            <person name="Park M.-K."/>
            <person name="Kim J.-Y."/>
            <person name="Lee Y.-J."/>
            <person name="Yi H."/>
            <person name="Bahn Y.-S."/>
            <person name="Kim J.F."/>
            <person name="Lee D.-W."/>
        </authorList>
    </citation>
    <scope>NUCLEOTIDE SEQUENCE [LARGE SCALE GENOMIC DNA]</scope>
    <source>
        <strain evidence="2 3">ERB 031</strain>
    </source>
</reference>
<dbReference type="Pfam" id="PF00583">
    <property type="entry name" value="Acetyltransf_1"/>
    <property type="match status" value="1"/>
</dbReference>
<dbReference type="InterPro" id="IPR000182">
    <property type="entry name" value="GNAT_dom"/>
</dbReference>
<proteinExistence type="predicted"/>
<dbReference type="AlphaFoldDB" id="A0A410MAQ3"/>
<organism evidence="2 3">
    <name type="scientific">Halobacillus litoralis</name>
    <dbReference type="NCBI Taxonomy" id="45668"/>
    <lineage>
        <taxon>Bacteria</taxon>
        <taxon>Bacillati</taxon>
        <taxon>Bacillota</taxon>
        <taxon>Bacilli</taxon>
        <taxon>Bacillales</taxon>
        <taxon>Bacillaceae</taxon>
        <taxon>Halobacillus</taxon>
    </lineage>
</organism>
<dbReference type="Proteomes" id="UP000287756">
    <property type="component" value="Chromosome"/>
</dbReference>
<keyword evidence="2" id="KW-0808">Transferase</keyword>
<dbReference type="PANTHER" id="PTHR43415:SF3">
    <property type="entry name" value="GNAT-FAMILY ACETYLTRANSFERASE"/>
    <property type="match status" value="1"/>
</dbReference>
<evidence type="ECO:0000259" key="1">
    <source>
        <dbReference type="PROSITE" id="PS51186"/>
    </source>
</evidence>
<protein>
    <submittedName>
        <fullName evidence="2">GNAT family N-acetyltransferase</fullName>
    </submittedName>
</protein>
<sequence>MKKEDSPLIHSVKPQEAYQYARLIQKLETESDFLLYGANERSWANEQVEQMIYNLHKKKNSTILVAENDGDFVGHVTVFGGGADRNAHVGQIITGVLEKFHGQGIAKQLFLDLDDWGVANGLIRLELSVMVHNERAVKFYERMGFEIEGTKRKSLVVHDEPVDEYVMAKILA</sequence>
<evidence type="ECO:0000313" key="2">
    <source>
        <dbReference type="EMBL" id="QAS51758.1"/>
    </source>
</evidence>
<gene>
    <name evidence="2" type="ORF">HLI_05685</name>
</gene>
<dbReference type="PANTHER" id="PTHR43415">
    <property type="entry name" value="SPERMIDINE N(1)-ACETYLTRANSFERASE"/>
    <property type="match status" value="1"/>
</dbReference>
<dbReference type="KEGG" id="hli:HLI_05685"/>
<dbReference type="PROSITE" id="PS51186">
    <property type="entry name" value="GNAT"/>
    <property type="match status" value="1"/>
</dbReference>
<feature type="domain" description="N-acetyltransferase" evidence="1">
    <location>
        <begin position="23"/>
        <end position="172"/>
    </location>
</feature>
<name>A0A410MAQ3_9BACI</name>
<accession>A0A410MAQ3</accession>
<dbReference type="GO" id="GO:0016747">
    <property type="term" value="F:acyltransferase activity, transferring groups other than amino-acyl groups"/>
    <property type="evidence" value="ECO:0007669"/>
    <property type="project" value="InterPro"/>
</dbReference>
<dbReference type="InterPro" id="IPR016181">
    <property type="entry name" value="Acyl_CoA_acyltransferase"/>
</dbReference>
<dbReference type="EMBL" id="CP026118">
    <property type="protein sequence ID" value="QAS51758.1"/>
    <property type="molecule type" value="Genomic_DNA"/>
</dbReference>
<dbReference type="CDD" id="cd04301">
    <property type="entry name" value="NAT_SF"/>
    <property type="match status" value="1"/>
</dbReference>
<evidence type="ECO:0000313" key="3">
    <source>
        <dbReference type="Proteomes" id="UP000287756"/>
    </source>
</evidence>